<dbReference type="InterPro" id="IPR051598">
    <property type="entry name" value="TSUP/Inactive_protease-like"/>
</dbReference>
<keyword evidence="7" id="KW-1185">Reference proteome</keyword>
<dbReference type="GO" id="GO:0005886">
    <property type="term" value="C:plasma membrane"/>
    <property type="evidence" value="ECO:0007669"/>
    <property type="project" value="UniProtKB-SubCell"/>
</dbReference>
<accession>A0A1H9V5N6</accession>
<feature type="transmembrane region" description="Helical" evidence="5">
    <location>
        <begin position="42"/>
        <end position="60"/>
    </location>
</feature>
<dbReference type="EMBL" id="FOGG01000038">
    <property type="protein sequence ID" value="SES17035.1"/>
    <property type="molecule type" value="Genomic_DNA"/>
</dbReference>
<feature type="transmembrane region" description="Helical" evidence="5">
    <location>
        <begin position="212"/>
        <end position="229"/>
    </location>
</feature>
<dbReference type="STRING" id="390241.SAMN04488023_1386"/>
<evidence type="ECO:0000256" key="3">
    <source>
        <dbReference type="ARBA" id="ARBA00022989"/>
    </source>
</evidence>
<keyword evidence="3 5" id="KW-1133">Transmembrane helix</keyword>
<keyword evidence="5" id="KW-1003">Cell membrane</keyword>
<feature type="transmembrane region" description="Helical" evidence="5">
    <location>
        <begin position="12"/>
        <end position="36"/>
    </location>
</feature>
<dbReference type="OrthoDB" id="8559161at2"/>
<name>A0A1H9V5N6_9SPHI</name>
<dbReference type="PANTHER" id="PTHR43701:SF2">
    <property type="entry name" value="MEMBRANE TRANSPORTER PROTEIN YJNA-RELATED"/>
    <property type="match status" value="1"/>
</dbReference>
<evidence type="ECO:0000256" key="2">
    <source>
        <dbReference type="ARBA" id="ARBA00022692"/>
    </source>
</evidence>
<keyword evidence="2 5" id="KW-0812">Transmembrane</keyword>
<dbReference type="Proteomes" id="UP000199572">
    <property type="component" value="Unassembled WGS sequence"/>
</dbReference>
<evidence type="ECO:0000313" key="6">
    <source>
        <dbReference type="EMBL" id="SES17035.1"/>
    </source>
</evidence>
<keyword evidence="4 5" id="KW-0472">Membrane</keyword>
<feature type="transmembrane region" description="Helical" evidence="5">
    <location>
        <begin position="104"/>
        <end position="124"/>
    </location>
</feature>
<evidence type="ECO:0000256" key="5">
    <source>
        <dbReference type="RuleBase" id="RU363041"/>
    </source>
</evidence>
<dbReference type="AlphaFoldDB" id="A0A1H9V5N6"/>
<feature type="transmembrane region" description="Helical" evidence="5">
    <location>
        <begin position="72"/>
        <end position="98"/>
    </location>
</feature>
<organism evidence="6 7">
    <name type="scientific">Pedobacter rhizosphaerae</name>
    <dbReference type="NCBI Taxonomy" id="390241"/>
    <lineage>
        <taxon>Bacteria</taxon>
        <taxon>Pseudomonadati</taxon>
        <taxon>Bacteroidota</taxon>
        <taxon>Sphingobacteriia</taxon>
        <taxon>Sphingobacteriales</taxon>
        <taxon>Sphingobacteriaceae</taxon>
        <taxon>Pedobacter</taxon>
    </lineage>
</organism>
<dbReference type="Pfam" id="PF01925">
    <property type="entry name" value="TauE"/>
    <property type="match status" value="1"/>
</dbReference>
<sequence length="267" mass="28445">MEVVGYLSTLLIGLSLGLMGAGGSILTVPVMVYFFRLEPASAVRYSLFIVGSTSAVASIPKYQKGEILLKKGIIFASISILMVWLIRSFVIPVIPAVLFRSNSFTLTFGTLSMIIFSLLMILAAKTMIGPKVDCIADKIEKQTSISVLIGCAVATGILTGLLGAGGGFLIVPALTLFFNLDIKKAVGTSLFIISLNTISGFMTDMHIGGIDWIFLMVSAGLAILGAFTGQRISHLFNTKQLRLCFGWFILVLAVIILGLQTVALASP</sequence>
<reference evidence="6 7" key="1">
    <citation type="submission" date="2016-10" db="EMBL/GenBank/DDBJ databases">
        <authorList>
            <person name="de Groot N.N."/>
        </authorList>
    </citation>
    <scope>NUCLEOTIDE SEQUENCE [LARGE SCALE GENOMIC DNA]</scope>
    <source>
        <strain evidence="6 7">DSM 18610</strain>
    </source>
</reference>
<evidence type="ECO:0000313" key="7">
    <source>
        <dbReference type="Proteomes" id="UP000199572"/>
    </source>
</evidence>
<gene>
    <name evidence="6" type="ORF">SAMN04488023_1386</name>
</gene>
<comment type="subcellular location">
    <subcellularLocation>
        <location evidence="5">Cell membrane</location>
        <topology evidence="5">Multi-pass membrane protein</topology>
    </subcellularLocation>
    <subcellularLocation>
        <location evidence="1">Membrane</location>
        <topology evidence="1">Multi-pass membrane protein</topology>
    </subcellularLocation>
</comment>
<feature type="transmembrane region" description="Helical" evidence="5">
    <location>
        <begin position="145"/>
        <end position="171"/>
    </location>
</feature>
<evidence type="ECO:0000256" key="4">
    <source>
        <dbReference type="ARBA" id="ARBA00023136"/>
    </source>
</evidence>
<evidence type="ECO:0000256" key="1">
    <source>
        <dbReference type="ARBA" id="ARBA00004141"/>
    </source>
</evidence>
<feature type="transmembrane region" description="Helical" evidence="5">
    <location>
        <begin position="241"/>
        <end position="265"/>
    </location>
</feature>
<dbReference type="RefSeq" id="WP_090888231.1">
    <property type="nucleotide sequence ID" value="NZ_FOGG01000038.1"/>
</dbReference>
<dbReference type="PANTHER" id="PTHR43701">
    <property type="entry name" value="MEMBRANE TRANSPORTER PROTEIN MJ0441-RELATED"/>
    <property type="match status" value="1"/>
</dbReference>
<dbReference type="InterPro" id="IPR002781">
    <property type="entry name" value="TM_pro_TauE-like"/>
</dbReference>
<comment type="similarity">
    <text evidence="5">Belongs to the 4-toluene sulfonate uptake permease (TSUP) (TC 2.A.102) family.</text>
</comment>
<proteinExistence type="inferred from homology"/>
<protein>
    <recommendedName>
        <fullName evidence="5">Probable membrane transporter protein</fullName>
    </recommendedName>
</protein>